<dbReference type="STRING" id="796604.A0A2X0PMC2"/>
<feature type="domain" description="Glucose-methanol-choline oxidoreductase N-terminal" evidence="16">
    <location>
        <begin position="203"/>
        <end position="308"/>
    </location>
</feature>
<dbReference type="Proteomes" id="UP000249464">
    <property type="component" value="Unassembled WGS sequence"/>
</dbReference>
<sequence>MSSQLSTPYNANQMEVLSAIVDAIFHECDENELLSVAPESFTSEQREHVRFLARAKYSAVTLAHQFAISLSKTNVDSIGLVLTLLSTRAGTLVLTGHTGFFVNLSVEQREQILKNWGSSNLALMRQAYRGFVSVALYVAYTNFDQIALATGFPALGETNRFADKNRLRNHYAFLAKKGWKVLVVEKGLYVRPEDMSGKPKDGFEQLYEGAGMIATEDGAMNVLAGSTFGVERLVINWSASLRPQHYLREQWASMHGLDYFLSSDFADSVENVCNKMGVSAEHLKHNKPNSLMVDASLKLGYPCATIPVSTVGSTGLQFGRLLNRPFHNSQQNTGGTAHPCGTCGFGCIYGEKQSVYVETTVERLLFASTRNSPPPTVSNLNDFYPSATRRHCIGALVKDAKGQIAVIRAKQAVVVSAGSINSPAGLMRSGLKNPRIGRNLRLHPTTYVTGFFDEDINPWDGAIMTAVSTVHENWDGTHHGVQDRGHPILPRWSRGFVPTLGRIDGAQEGPGAVRQVVDAHRHLPRSRFGPASSSTNRTSLGSTTSWTLTTPRPVTSIIAMAEMHLVAGANRILTTQSLVEDYIPAPGHKGLSDPAWKAWIAKVQKAGVKPTLCGVGSAHQMGSNQMGPSRRTPVVDPRARVWGTHSLYVADASIFPTASAVNPMITNLSLSHSVSRSSMRICVRKLALPVDARL</sequence>
<dbReference type="EC" id="1.1.3.20" evidence="6 13"/>
<keyword evidence="9" id="KW-0274">FAD</keyword>
<evidence type="ECO:0000256" key="13">
    <source>
        <dbReference type="PIRNR" id="PIRNR028937"/>
    </source>
</evidence>
<dbReference type="InterPro" id="IPR000172">
    <property type="entry name" value="GMC_OxRdtase_N"/>
</dbReference>
<dbReference type="Gene3D" id="3.50.50.60">
    <property type="entry name" value="FAD/NAD(P)-binding domain"/>
    <property type="match status" value="2"/>
</dbReference>
<comment type="cofactor">
    <cofactor evidence="2">
        <name>FAD</name>
        <dbReference type="ChEBI" id="CHEBI:57692"/>
    </cofactor>
</comment>
<dbReference type="AlphaFoldDB" id="A0A2X0PMC2"/>
<comment type="function">
    <text evidence="3">Long-chain fatty alcohol oxidase involved in the omega-oxidation pathway of lipid degradation.</text>
</comment>
<evidence type="ECO:0000313" key="18">
    <source>
        <dbReference type="EMBL" id="SGZ26564.1"/>
    </source>
</evidence>
<dbReference type="PANTHER" id="PTHR46056:SF12">
    <property type="entry name" value="LONG-CHAIN-ALCOHOL OXIDASE"/>
    <property type="match status" value="1"/>
</dbReference>
<dbReference type="EMBL" id="FQNC01000086">
    <property type="protein sequence ID" value="SGZ26564.1"/>
    <property type="molecule type" value="Genomic_DNA"/>
</dbReference>
<dbReference type="GO" id="GO:0046577">
    <property type="term" value="F:long-chain-alcohol oxidase activity"/>
    <property type="evidence" value="ECO:0007669"/>
    <property type="project" value="UniProtKB-EC"/>
</dbReference>
<gene>
    <name evidence="18" type="primary">BQ5605_C024g09940</name>
    <name evidence="18" type="ORF">BQ5605_C024G09940</name>
</gene>
<keyword evidence="12" id="KW-0472">Membrane</keyword>
<keyword evidence="19" id="KW-1185">Reference proteome</keyword>
<accession>A0A2X0PMC2</accession>
<reference evidence="18 19" key="1">
    <citation type="submission" date="2016-11" db="EMBL/GenBank/DDBJ databases">
        <authorList>
            <person name="Jaros S."/>
            <person name="Januszkiewicz K."/>
            <person name="Wedrychowicz H."/>
        </authorList>
    </citation>
    <scope>NUCLEOTIDE SEQUENCE [LARGE SCALE GENOMIC DNA]</scope>
</reference>
<evidence type="ECO:0000256" key="8">
    <source>
        <dbReference type="ARBA" id="ARBA00022692"/>
    </source>
</evidence>
<protein>
    <recommendedName>
        <fullName evidence="6 13">Long-chain-alcohol oxidase</fullName>
        <ecNumber evidence="6 13">1.1.3.20</ecNumber>
    </recommendedName>
</protein>
<feature type="domain" description="Glucose-methanol-choline oxidoreductase C-terminal" evidence="17">
    <location>
        <begin position="614"/>
        <end position="668"/>
    </location>
</feature>
<evidence type="ECO:0000256" key="15">
    <source>
        <dbReference type="SAM" id="MobiDB-lite"/>
    </source>
</evidence>
<evidence type="ECO:0000256" key="11">
    <source>
        <dbReference type="ARBA" id="ARBA00023002"/>
    </source>
</evidence>
<evidence type="ECO:0000259" key="16">
    <source>
        <dbReference type="Pfam" id="PF00732"/>
    </source>
</evidence>
<feature type="active site" description="Proton acceptor" evidence="14">
    <location>
        <position position="619"/>
    </location>
</feature>
<keyword evidence="11 13" id="KW-0560">Oxidoreductase</keyword>
<comment type="subcellular location">
    <subcellularLocation>
        <location evidence="4">Membrane</location>
    </subcellularLocation>
</comment>
<evidence type="ECO:0000313" key="19">
    <source>
        <dbReference type="Proteomes" id="UP000249464"/>
    </source>
</evidence>
<evidence type="ECO:0000256" key="5">
    <source>
        <dbReference type="ARBA" id="ARBA00010790"/>
    </source>
</evidence>
<dbReference type="InterPro" id="IPR012400">
    <property type="entry name" value="Long_Oxdase"/>
</dbReference>
<evidence type="ECO:0000256" key="10">
    <source>
        <dbReference type="ARBA" id="ARBA00022989"/>
    </source>
</evidence>
<dbReference type="InterPro" id="IPR007867">
    <property type="entry name" value="GMC_OxRtase_C"/>
</dbReference>
<dbReference type="Pfam" id="PF05199">
    <property type="entry name" value="GMC_oxred_C"/>
    <property type="match status" value="1"/>
</dbReference>
<evidence type="ECO:0000256" key="7">
    <source>
        <dbReference type="ARBA" id="ARBA00022630"/>
    </source>
</evidence>
<evidence type="ECO:0000256" key="1">
    <source>
        <dbReference type="ARBA" id="ARBA00000920"/>
    </source>
</evidence>
<evidence type="ECO:0000256" key="14">
    <source>
        <dbReference type="PIRSR" id="PIRSR028937-1"/>
    </source>
</evidence>
<comment type="catalytic activity">
    <reaction evidence="1 13">
        <text>a long-chain primary fatty alcohol + O2 = a long-chain fatty aldehyde + H2O2</text>
        <dbReference type="Rhea" id="RHEA:22756"/>
        <dbReference type="ChEBI" id="CHEBI:15379"/>
        <dbReference type="ChEBI" id="CHEBI:16240"/>
        <dbReference type="ChEBI" id="CHEBI:17176"/>
        <dbReference type="ChEBI" id="CHEBI:77396"/>
        <dbReference type="EC" id="1.1.3.20"/>
    </reaction>
</comment>
<evidence type="ECO:0000256" key="12">
    <source>
        <dbReference type="ARBA" id="ARBA00023136"/>
    </source>
</evidence>
<evidence type="ECO:0000259" key="17">
    <source>
        <dbReference type="Pfam" id="PF05199"/>
    </source>
</evidence>
<dbReference type="GO" id="GO:0016020">
    <property type="term" value="C:membrane"/>
    <property type="evidence" value="ECO:0007669"/>
    <property type="project" value="UniProtKB-SubCell"/>
</dbReference>
<evidence type="ECO:0000256" key="6">
    <source>
        <dbReference type="ARBA" id="ARBA00013125"/>
    </source>
</evidence>
<dbReference type="PANTHER" id="PTHR46056">
    <property type="entry name" value="LONG-CHAIN-ALCOHOL OXIDASE"/>
    <property type="match status" value="1"/>
</dbReference>
<dbReference type="PIRSF" id="PIRSF028937">
    <property type="entry name" value="Lg_Ch_AO"/>
    <property type="match status" value="1"/>
</dbReference>
<keyword evidence="8" id="KW-0812">Transmembrane</keyword>
<dbReference type="GO" id="GO:0050660">
    <property type="term" value="F:flavin adenine dinucleotide binding"/>
    <property type="evidence" value="ECO:0007669"/>
    <property type="project" value="InterPro"/>
</dbReference>
<comment type="similarity">
    <text evidence="5 13">Belongs to the GMC oxidoreductase family.</text>
</comment>
<name>A0A2X0PMC2_9BASI</name>
<dbReference type="SUPFAM" id="SSF51905">
    <property type="entry name" value="FAD/NAD(P)-binding domain"/>
    <property type="match status" value="1"/>
</dbReference>
<keyword evidence="7" id="KW-0285">Flavoprotein</keyword>
<evidence type="ECO:0000256" key="9">
    <source>
        <dbReference type="ARBA" id="ARBA00022827"/>
    </source>
</evidence>
<organism evidence="18 19">
    <name type="scientific">Microbotryum silenes-dioicae</name>
    <dbReference type="NCBI Taxonomy" id="796604"/>
    <lineage>
        <taxon>Eukaryota</taxon>
        <taxon>Fungi</taxon>
        <taxon>Dikarya</taxon>
        <taxon>Basidiomycota</taxon>
        <taxon>Pucciniomycotina</taxon>
        <taxon>Microbotryomycetes</taxon>
        <taxon>Microbotryales</taxon>
        <taxon>Microbotryaceae</taxon>
        <taxon>Microbotryum</taxon>
    </lineage>
</organism>
<proteinExistence type="inferred from homology"/>
<dbReference type="InterPro" id="IPR036188">
    <property type="entry name" value="FAD/NAD-bd_sf"/>
</dbReference>
<dbReference type="Pfam" id="PF00732">
    <property type="entry name" value="GMC_oxred_N"/>
    <property type="match status" value="2"/>
</dbReference>
<evidence type="ECO:0000256" key="4">
    <source>
        <dbReference type="ARBA" id="ARBA00004370"/>
    </source>
</evidence>
<feature type="region of interest" description="Disordered" evidence="15">
    <location>
        <begin position="523"/>
        <end position="546"/>
    </location>
</feature>
<evidence type="ECO:0000256" key="2">
    <source>
        <dbReference type="ARBA" id="ARBA00001974"/>
    </source>
</evidence>
<evidence type="ECO:0000256" key="3">
    <source>
        <dbReference type="ARBA" id="ARBA00003842"/>
    </source>
</evidence>
<feature type="domain" description="Glucose-methanol-choline oxidoreductase N-terminal" evidence="16">
    <location>
        <begin position="325"/>
        <end position="444"/>
    </location>
</feature>
<keyword evidence="10" id="KW-1133">Transmembrane helix</keyword>